<protein>
    <recommendedName>
        <fullName evidence="1">non-specific serine/threonine protein kinase</fullName>
        <ecNumber evidence="1">2.7.11.1</ecNumber>
    </recommendedName>
</protein>
<dbReference type="InterPro" id="IPR050660">
    <property type="entry name" value="NEK_Ser/Thr_kinase"/>
</dbReference>
<keyword evidence="3" id="KW-0547">Nucleotide-binding</keyword>
<dbReference type="InterPro" id="IPR000719">
    <property type="entry name" value="Prot_kinase_dom"/>
</dbReference>
<evidence type="ECO:0000256" key="6">
    <source>
        <dbReference type="SAM" id="MobiDB-lite"/>
    </source>
</evidence>
<evidence type="ECO:0000256" key="5">
    <source>
        <dbReference type="ARBA" id="ARBA00022840"/>
    </source>
</evidence>
<evidence type="ECO:0000256" key="1">
    <source>
        <dbReference type="ARBA" id="ARBA00012513"/>
    </source>
</evidence>
<dbReference type="EC" id="2.7.11.1" evidence="1"/>
<dbReference type="Proteomes" id="UP001446871">
    <property type="component" value="Unassembled WGS sequence"/>
</dbReference>
<keyword evidence="4" id="KW-0418">Kinase</keyword>
<evidence type="ECO:0000313" key="8">
    <source>
        <dbReference type="EMBL" id="KAK8072090.1"/>
    </source>
</evidence>
<dbReference type="PANTHER" id="PTHR43671:SF13">
    <property type="entry name" value="SERINE_THREONINE-PROTEIN KINASE NEK2"/>
    <property type="match status" value="1"/>
</dbReference>
<accession>A0ABR1VLI1</accession>
<comment type="caution">
    <text evidence="8">The sequence shown here is derived from an EMBL/GenBank/DDBJ whole genome shotgun (WGS) entry which is preliminary data.</text>
</comment>
<dbReference type="PROSITE" id="PS50011">
    <property type="entry name" value="PROTEIN_KINASE_DOM"/>
    <property type="match status" value="1"/>
</dbReference>
<dbReference type="Pfam" id="PF00069">
    <property type="entry name" value="Pkinase"/>
    <property type="match status" value="1"/>
</dbReference>
<dbReference type="InterPro" id="IPR011009">
    <property type="entry name" value="Kinase-like_dom_sf"/>
</dbReference>
<feature type="compositionally biased region" description="Low complexity" evidence="6">
    <location>
        <begin position="618"/>
        <end position="630"/>
    </location>
</feature>
<name>A0ABR1VLI1_9PEZI</name>
<evidence type="ECO:0000256" key="3">
    <source>
        <dbReference type="ARBA" id="ARBA00022741"/>
    </source>
</evidence>
<dbReference type="EMBL" id="JAQQWM010000003">
    <property type="protein sequence ID" value="KAK8072090.1"/>
    <property type="molecule type" value="Genomic_DNA"/>
</dbReference>
<keyword evidence="9" id="KW-1185">Reference proteome</keyword>
<feature type="region of interest" description="Disordered" evidence="6">
    <location>
        <begin position="498"/>
        <end position="544"/>
    </location>
</feature>
<dbReference type="SUPFAM" id="SSF56112">
    <property type="entry name" value="Protein kinase-like (PK-like)"/>
    <property type="match status" value="1"/>
</dbReference>
<feature type="compositionally biased region" description="Low complexity" evidence="6">
    <location>
        <begin position="498"/>
        <end position="512"/>
    </location>
</feature>
<feature type="region of interest" description="Disordered" evidence="6">
    <location>
        <begin position="592"/>
        <end position="640"/>
    </location>
</feature>
<feature type="domain" description="Protein kinase" evidence="7">
    <location>
        <begin position="44"/>
        <end position="435"/>
    </location>
</feature>
<dbReference type="PANTHER" id="PTHR43671">
    <property type="entry name" value="SERINE/THREONINE-PROTEIN KINASE NEK"/>
    <property type="match status" value="1"/>
</dbReference>
<dbReference type="Gene3D" id="1.10.510.10">
    <property type="entry name" value="Transferase(Phosphotransferase) domain 1"/>
    <property type="match status" value="2"/>
</dbReference>
<organism evidence="8 9">
    <name type="scientific">Apiospora saccharicola</name>
    <dbReference type="NCBI Taxonomy" id="335842"/>
    <lineage>
        <taxon>Eukaryota</taxon>
        <taxon>Fungi</taxon>
        <taxon>Dikarya</taxon>
        <taxon>Ascomycota</taxon>
        <taxon>Pezizomycotina</taxon>
        <taxon>Sordariomycetes</taxon>
        <taxon>Xylariomycetidae</taxon>
        <taxon>Amphisphaeriales</taxon>
        <taxon>Apiosporaceae</taxon>
        <taxon>Apiospora</taxon>
    </lineage>
</organism>
<keyword evidence="2" id="KW-0808">Transferase</keyword>
<evidence type="ECO:0000259" key="7">
    <source>
        <dbReference type="PROSITE" id="PS50011"/>
    </source>
</evidence>
<proteinExistence type="predicted"/>
<evidence type="ECO:0000256" key="2">
    <source>
        <dbReference type="ARBA" id="ARBA00022679"/>
    </source>
</evidence>
<feature type="compositionally biased region" description="Low complexity" evidence="6">
    <location>
        <begin position="601"/>
        <end position="610"/>
    </location>
</feature>
<sequence>MDLRYDGTRLARRKKENTYDREKRDQGEVRAEECREYFQEFPQFAQREVLSVGGFGVVVKFAQADAEGRTLRHFVVKIPREYENNDGGEDIVMFQREYLWNVLIWLDHYPIGNPLENGPFPKGNESFYSQDSPWYLFMEYLPHGDLRELLYRLNEREEADPFVLVQAQIPARLMWRIFLCRKYTGDKQPSSSPFYTATSIAERETYFLSVTRACIGLAWPRLTYEEAGEMAVSGEVQRIPEVVEEIGPIAPASIVHFDFDPANVIIGDFQDNAPEHALQPVFKLADFGLTQEVTAQTTVEELKKWQNGGKTGYRAPEQVLGRLQGDLGLVTPDLTTYGPHTNVWGMGVTMFALITKTKPPRIPQFSPYTCTLQDQDADTYGWFLAQTEENRPIGAADIYAKYPEELRHLVARCMALDPLQRPTLGYLLPVIQQAIAQGDELELQGRNEIGERDADIEAFCIEYIVGVKSEPSVSNREEDAEAEEARDVLGDLAFPGQQNAARAARRTQSQSRGVGGGGGGNSQQQDSRFWGQGAAVTEEGSNNINMGNNMGMGMGNNMDMGSMGDNVGMGNDMNGGSSNNYNNNDMFGPGGAIFGGGSVGPGNNSSFSNGPQGGAGGSSQQQDSRFWNQGNNGGGAQSSFDSVNRFLAQQMQRQQQQLGGMGNNMDNGGNVNSGMGLFNAGQASSPPHDLDYMN</sequence>
<evidence type="ECO:0000256" key="4">
    <source>
        <dbReference type="ARBA" id="ARBA00022777"/>
    </source>
</evidence>
<evidence type="ECO:0000313" key="9">
    <source>
        <dbReference type="Proteomes" id="UP001446871"/>
    </source>
</evidence>
<keyword evidence="5" id="KW-0067">ATP-binding</keyword>
<dbReference type="SMART" id="SM00220">
    <property type="entry name" value="S_TKc"/>
    <property type="match status" value="1"/>
</dbReference>
<gene>
    <name evidence="8" type="ORF">PG996_005438</name>
</gene>
<reference evidence="8 9" key="1">
    <citation type="submission" date="2023-01" db="EMBL/GenBank/DDBJ databases">
        <title>Analysis of 21 Apiospora genomes using comparative genomics revels a genus with tremendous synthesis potential of carbohydrate active enzymes and secondary metabolites.</title>
        <authorList>
            <person name="Sorensen T."/>
        </authorList>
    </citation>
    <scope>NUCLEOTIDE SEQUENCE [LARGE SCALE GENOMIC DNA]</scope>
    <source>
        <strain evidence="8 9">CBS 83171</strain>
    </source>
</reference>